<evidence type="ECO:0000259" key="3">
    <source>
        <dbReference type="PROSITE" id="PS50113"/>
    </source>
</evidence>
<feature type="transmembrane region" description="Helical" evidence="1">
    <location>
        <begin position="136"/>
        <end position="157"/>
    </location>
</feature>
<keyword evidence="1" id="KW-0472">Membrane</keyword>
<dbReference type="PANTHER" id="PTHR44757:SF2">
    <property type="entry name" value="BIOFILM ARCHITECTURE MAINTENANCE PROTEIN MBAA"/>
    <property type="match status" value="1"/>
</dbReference>
<feature type="domain" description="PAC" evidence="3">
    <location>
        <begin position="253"/>
        <end position="306"/>
    </location>
</feature>
<sequence length="429" mass="47612">MMLTFIVASSRCKTAHHGASAGVFCPAIWQAVLPMNVLAGHLPLSRRGSGWSTFFGVFDRSSMMATLRDVEREGGRMKLDSPATSNTHNAAGTTGRPQWWFRRARTGATLAACLYVVAWSALLGSFADNLTIGQEVLMAIAIIVSGILIWTAVRALILQQRFLARQENMEALEESRAFARILMDNLPAAIWLKTLDHRYQAGNLMWAQYNPAGPKWKDLSLNHLLGHTDRELYEPERATEFEQTDDVVIATGRSWERDYDEIHGDSHIQLHVVKMPVFDIRGSVASVVGIGFDITEMRRNELELEKSREQLDAFLNRSSEHICMVGLDRHIILANARLGEFLGVPVPSLTGRDVVDVIGPADRSRGVAFFDRLLLGGPEPLEVFDIQNVSGSVRQVEVSGALVRTEESPDMVVIIGRDITGRKSSHVVE</sequence>
<dbReference type="InterPro" id="IPR052155">
    <property type="entry name" value="Biofilm_reg_signaling"/>
</dbReference>
<dbReference type="Pfam" id="PF08448">
    <property type="entry name" value="PAS_4"/>
    <property type="match status" value="2"/>
</dbReference>
<dbReference type="InterPro" id="IPR035965">
    <property type="entry name" value="PAS-like_dom_sf"/>
</dbReference>
<dbReference type="AlphaFoldDB" id="A0A398DS79"/>
<dbReference type="PROSITE" id="PS50113">
    <property type="entry name" value="PAC"/>
    <property type="match status" value="1"/>
</dbReference>
<feature type="transmembrane region" description="Helical" evidence="1">
    <location>
        <begin position="106"/>
        <end position="124"/>
    </location>
</feature>
<dbReference type="EMBL" id="QXIU01000058">
    <property type="protein sequence ID" value="RIE14114.1"/>
    <property type="molecule type" value="Genomic_DNA"/>
</dbReference>
<protein>
    <submittedName>
        <fullName evidence="4">PAS domain S-box protein</fullName>
    </submittedName>
</protein>
<dbReference type="Proteomes" id="UP000266489">
    <property type="component" value="Unassembled WGS sequence"/>
</dbReference>
<accession>A0A398DS79</accession>
<dbReference type="NCBIfam" id="TIGR00229">
    <property type="entry name" value="sensory_box"/>
    <property type="match status" value="1"/>
</dbReference>
<evidence type="ECO:0000313" key="5">
    <source>
        <dbReference type="Proteomes" id="UP000266489"/>
    </source>
</evidence>
<dbReference type="PROSITE" id="PS50112">
    <property type="entry name" value="PAS"/>
    <property type="match status" value="1"/>
</dbReference>
<dbReference type="InterPro" id="IPR013656">
    <property type="entry name" value="PAS_4"/>
</dbReference>
<comment type="caution">
    <text evidence="4">The sequence shown here is derived from an EMBL/GenBank/DDBJ whole genome shotgun (WGS) entry which is preliminary data.</text>
</comment>
<dbReference type="OrthoDB" id="9792869at2"/>
<dbReference type="CDD" id="cd00130">
    <property type="entry name" value="PAS"/>
    <property type="match status" value="1"/>
</dbReference>
<feature type="domain" description="PAS" evidence="2">
    <location>
        <begin position="307"/>
        <end position="377"/>
    </location>
</feature>
<evidence type="ECO:0000313" key="4">
    <source>
        <dbReference type="EMBL" id="RIE14114.1"/>
    </source>
</evidence>
<keyword evidence="1" id="KW-1133">Transmembrane helix</keyword>
<dbReference type="SUPFAM" id="SSF55785">
    <property type="entry name" value="PYP-like sensor domain (PAS domain)"/>
    <property type="match status" value="2"/>
</dbReference>
<gene>
    <name evidence="4" type="ORF">SMC5_02220</name>
</gene>
<keyword evidence="1" id="KW-0812">Transmembrane</keyword>
<dbReference type="SMART" id="SM00091">
    <property type="entry name" value="PAS"/>
    <property type="match status" value="1"/>
</dbReference>
<reference evidence="4 5" key="1">
    <citation type="submission" date="2018-09" db="EMBL/GenBank/DDBJ databases">
        <title>Discovery and Ecogenomic Context for Candidatus Cryosericales, a Global Caldiserica Order Active in Thawing Permafrost.</title>
        <authorList>
            <person name="Martinez M.A."/>
            <person name="Woodcroft B.J."/>
            <person name="Ignacio Espinoza J.C."/>
            <person name="Zayed A."/>
            <person name="Singleton C.M."/>
            <person name="Boyd J."/>
            <person name="Li Y.-F."/>
            <person name="Purvine S."/>
            <person name="Maughan H."/>
            <person name="Hodgkins S.B."/>
            <person name="Anderson D."/>
            <person name="Sederholm M."/>
            <person name="Temperton B."/>
            <person name="Saleska S.R."/>
            <person name="Tyson G.W."/>
            <person name="Rich V.I."/>
        </authorList>
    </citation>
    <scope>NUCLEOTIDE SEQUENCE [LARGE SCALE GENOMIC DNA]</scope>
    <source>
        <strain evidence="4 5">SMC5</strain>
    </source>
</reference>
<organism evidence="4 5">
    <name type="scientific">Candidatus Cryosericum odellii</name>
    <dbReference type="NCBI Taxonomy" id="2290917"/>
    <lineage>
        <taxon>Bacteria</taxon>
        <taxon>Pseudomonadati</taxon>
        <taxon>Caldisericota/Cryosericota group</taxon>
        <taxon>Candidatus Cryosericota</taxon>
        <taxon>Candidatus Cryosericia</taxon>
        <taxon>Candidatus Cryosericales</taxon>
        <taxon>Candidatus Cryosericaceae</taxon>
        <taxon>Candidatus Cryosericum</taxon>
    </lineage>
</organism>
<dbReference type="InterPro" id="IPR000014">
    <property type="entry name" value="PAS"/>
</dbReference>
<dbReference type="PANTHER" id="PTHR44757">
    <property type="entry name" value="DIGUANYLATE CYCLASE DGCP"/>
    <property type="match status" value="1"/>
</dbReference>
<evidence type="ECO:0000259" key="2">
    <source>
        <dbReference type="PROSITE" id="PS50112"/>
    </source>
</evidence>
<proteinExistence type="predicted"/>
<dbReference type="Gene3D" id="3.30.450.20">
    <property type="entry name" value="PAS domain"/>
    <property type="match status" value="2"/>
</dbReference>
<name>A0A398DS79_9BACT</name>
<dbReference type="InterPro" id="IPR000700">
    <property type="entry name" value="PAS-assoc_C"/>
</dbReference>
<evidence type="ECO:0000256" key="1">
    <source>
        <dbReference type="SAM" id="Phobius"/>
    </source>
</evidence>